<accession>A0AAV7LBH0</accession>
<dbReference type="Proteomes" id="UP001066276">
    <property type="component" value="Chromosome 11"/>
</dbReference>
<evidence type="ECO:0000256" key="8">
    <source>
        <dbReference type="ARBA" id="ARBA00023054"/>
    </source>
</evidence>
<feature type="compositionally biased region" description="Polar residues" evidence="13">
    <location>
        <begin position="643"/>
        <end position="663"/>
    </location>
</feature>
<dbReference type="InterPro" id="IPR051241">
    <property type="entry name" value="DZIP_RILPL"/>
</dbReference>
<keyword evidence="16" id="KW-1185">Reference proteome</keyword>
<sequence>MPFVQNTYYPPQLSSFGSKSFKIPGQALRMPYQQFPSMGLLSGSMQANVGGFPAFKFQPRREGIDWRRFSAIDVDRVARELDVATLQENINGITFCSLESEKCPYCQQPVDPVLLKVLKMAQMTIEYLLHSQEYLSSNMAMLEERLQSTTEEHEKTKNEMGKMAEELKMVKEESRKRKKMISTQQLLLQAGANNYHKCQLCDKAFMNFSFLQSHVERRHTEITEAERQKKKQVTEMEDGIEELKAKLKQTQALLEEEKAAEHRRRMQELEDTYRREKDAKQDFEKWKEEERTKFQQEMDNLKQLFLAEFQGFASKNSTLEEKIQELASKKVVTSNLGDLHDDGDGRRELQRMQNELQDLREKFLSEKSEWKRKMKDQLKVHQQEKEVLIGEKERLHATFSSGQTKVPEYARKQIALLKSQVKEQAKVLTYQEEKIRKLTQNKDEVIQVFKKPEKAPKEEVVKEYEDNGVETEEVEEEEEEEETDSELECPFDKKNMLLASLRHTPNLIKDFRPVLQMELMKKLEEMGVKKAARGISTQTFRNLKAILQTQQQQKAVKSPDSVSLRAKLTKEITQKVKEVHRSESPLPLQSTKASIGRQRSPQPLFHSQPPTPKEKNVKVIPSKPRPSEPPKPSPRSKISSPSNTPRIVTPVTTLPTRLSTPPFSSEEESMDDKGYLTSPKSNHPGSNQVIQLSPRKQVEEINYDDWSDTDISEIDASPMSTGPSVGRTNQGSHVISMARSLEKQFSGPLTKPFGGVSVISGPAPASTPSRNVVRKLQVSDDSDIEISSFDEITEQLDIKEKPKPNQGPQPAVRNSGDSAGSQASSIWSSSSTRTGW</sequence>
<dbReference type="GO" id="GO:0008270">
    <property type="term" value="F:zinc ion binding"/>
    <property type="evidence" value="ECO:0007669"/>
    <property type="project" value="UniProtKB-KW"/>
</dbReference>
<keyword evidence="6 11" id="KW-0863">Zinc-finger</keyword>
<feature type="compositionally biased region" description="Polar residues" evidence="13">
    <location>
        <begin position="587"/>
        <end position="601"/>
    </location>
</feature>
<evidence type="ECO:0000256" key="13">
    <source>
        <dbReference type="SAM" id="MobiDB-lite"/>
    </source>
</evidence>
<evidence type="ECO:0000256" key="3">
    <source>
        <dbReference type="ARBA" id="ARBA00009131"/>
    </source>
</evidence>
<dbReference type="InterPro" id="IPR058883">
    <property type="entry name" value="DZIP1_dom"/>
</dbReference>
<evidence type="ECO:0000313" key="16">
    <source>
        <dbReference type="Proteomes" id="UP001066276"/>
    </source>
</evidence>
<evidence type="ECO:0000256" key="2">
    <source>
        <dbReference type="ARBA" id="ARBA00004120"/>
    </source>
</evidence>
<feature type="region of interest" description="Disordered" evidence="13">
    <location>
        <begin position="460"/>
        <end position="486"/>
    </location>
</feature>
<evidence type="ECO:0000256" key="12">
    <source>
        <dbReference type="SAM" id="Coils"/>
    </source>
</evidence>
<proteinExistence type="inferred from homology"/>
<feature type="domain" description="C2H2-type" evidence="14">
    <location>
        <begin position="196"/>
        <end position="224"/>
    </location>
</feature>
<dbReference type="PANTHER" id="PTHR21502">
    <property type="entry name" value="ZINC FINGER PROTEIN DZIP1"/>
    <property type="match status" value="1"/>
</dbReference>
<evidence type="ECO:0000256" key="10">
    <source>
        <dbReference type="ARBA" id="ARBA00023273"/>
    </source>
</evidence>
<feature type="coiled-coil region" evidence="12">
    <location>
        <begin position="139"/>
        <end position="173"/>
    </location>
</feature>
<dbReference type="GO" id="GO:0060271">
    <property type="term" value="P:cilium assembly"/>
    <property type="evidence" value="ECO:0007669"/>
    <property type="project" value="TreeGrafter"/>
</dbReference>
<dbReference type="InterPro" id="IPR013087">
    <property type="entry name" value="Znf_C2H2_type"/>
</dbReference>
<comment type="subcellular location">
    <subcellularLocation>
        <location evidence="2">Cytoplasm</location>
        <location evidence="2">Cytoskeleton</location>
        <location evidence="2">Cilium basal body</location>
    </subcellularLocation>
    <subcellularLocation>
        <location evidence="1">Cytoplasm</location>
        <location evidence="1">Cytoskeleton</location>
        <location evidence="1">Microtubule organizing center</location>
        <location evidence="1">Centrosome</location>
        <location evidence="1">Centriole</location>
    </subcellularLocation>
</comment>
<evidence type="ECO:0000256" key="11">
    <source>
        <dbReference type="PROSITE-ProRule" id="PRU00042"/>
    </source>
</evidence>
<keyword evidence="5" id="KW-0479">Metal-binding</keyword>
<evidence type="ECO:0000256" key="5">
    <source>
        <dbReference type="ARBA" id="ARBA00022723"/>
    </source>
</evidence>
<evidence type="ECO:0000259" key="14">
    <source>
        <dbReference type="PROSITE" id="PS50157"/>
    </source>
</evidence>
<evidence type="ECO:0000256" key="9">
    <source>
        <dbReference type="ARBA" id="ARBA00023212"/>
    </source>
</evidence>
<gene>
    <name evidence="15" type="ORF">NDU88_002140</name>
</gene>
<dbReference type="Pfam" id="PF25977">
    <property type="entry name" value="DZIP1"/>
    <property type="match status" value="1"/>
</dbReference>
<comment type="similarity">
    <text evidence="3">Belongs to the DZIP C2H2-type zinc-finger protein family.</text>
</comment>
<dbReference type="GO" id="GO:0036064">
    <property type="term" value="C:ciliary basal body"/>
    <property type="evidence" value="ECO:0007669"/>
    <property type="project" value="TreeGrafter"/>
</dbReference>
<dbReference type="PANTHER" id="PTHR21502:SF8">
    <property type="entry name" value="CILIUM ASSEMBLY PROTEIN DZIP1L"/>
    <property type="match status" value="1"/>
</dbReference>
<feature type="compositionally biased region" description="Low complexity" evidence="13">
    <location>
        <begin position="818"/>
        <end position="836"/>
    </location>
</feature>
<comment type="caution">
    <text evidence="15">The sequence shown here is derived from an EMBL/GenBank/DDBJ whole genome shotgun (WGS) entry which is preliminary data.</text>
</comment>
<evidence type="ECO:0000313" key="15">
    <source>
        <dbReference type="EMBL" id="KAJ1088986.1"/>
    </source>
</evidence>
<feature type="region of interest" description="Disordered" evidence="13">
    <location>
        <begin position="575"/>
        <end position="730"/>
    </location>
</feature>
<dbReference type="AlphaFoldDB" id="A0AAV7LBH0"/>
<feature type="compositionally biased region" description="Polar residues" evidence="13">
    <location>
        <begin position="718"/>
        <end position="730"/>
    </location>
</feature>
<feature type="compositionally biased region" description="Pro residues" evidence="13">
    <location>
        <begin position="623"/>
        <end position="633"/>
    </location>
</feature>
<organism evidence="15 16">
    <name type="scientific">Pleurodeles waltl</name>
    <name type="common">Iberian ribbed newt</name>
    <dbReference type="NCBI Taxonomy" id="8319"/>
    <lineage>
        <taxon>Eukaryota</taxon>
        <taxon>Metazoa</taxon>
        <taxon>Chordata</taxon>
        <taxon>Craniata</taxon>
        <taxon>Vertebrata</taxon>
        <taxon>Euteleostomi</taxon>
        <taxon>Amphibia</taxon>
        <taxon>Batrachia</taxon>
        <taxon>Caudata</taxon>
        <taxon>Salamandroidea</taxon>
        <taxon>Salamandridae</taxon>
        <taxon>Pleurodelinae</taxon>
        <taxon>Pleurodeles</taxon>
    </lineage>
</organism>
<dbReference type="PROSITE" id="PS00028">
    <property type="entry name" value="ZINC_FINGER_C2H2_1"/>
    <property type="match status" value="1"/>
</dbReference>
<protein>
    <recommendedName>
        <fullName evidence="14">C2H2-type domain-containing protein</fullName>
    </recommendedName>
</protein>
<keyword evidence="9" id="KW-0206">Cytoskeleton</keyword>
<keyword evidence="7" id="KW-0862">Zinc</keyword>
<dbReference type="GO" id="GO:0005737">
    <property type="term" value="C:cytoplasm"/>
    <property type="evidence" value="ECO:0007669"/>
    <property type="project" value="TreeGrafter"/>
</dbReference>
<name>A0AAV7LBH0_PLEWA</name>
<evidence type="ECO:0000256" key="7">
    <source>
        <dbReference type="ARBA" id="ARBA00022833"/>
    </source>
</evidence>
<dbReference type="InterPro" id="IPR032714">
    <property type="entry name" value="DZIP1_N"/>
</dbReference>
<feature type="coiled-coil region" evidence="12">
    <location>
        <begin position="222"/>
        <end position="289"/>
    </location>
</feature>
<keyword evidence="4" id="KW-0963">Cytoplasm</keyword>
<keyword evidence="10" id="KW-0966">Cell projection</keyword>
<evidence type="ECO:0000256" key="6">
    <source>
        <dbReference type="ARBA" id="ARBA00022771"/>
    </source>
</evidence>
<feature type="coiled-coil region" evidence="12">
    <location>
        <begin position="342"/>
        <end position="391"/>
    </location>
</feature>
<feature type="compositionally biased region" description="Acidic residues" evidence="13">
    <location>
        <begin position="466"/>
        <end position="486"/>
    </location>
</feature>
<reference evidence="15" key="1">
    <citation type="journal article" date="2022" name="bioRxiv">
        <title>Sequencing and chromosome-scale assembly of the giantPleurodeles waltlgenome.</title>
        <authorList>
            <person name="Brown T."/>
            <person name="Elewa A."/>
            <person name="Iarovenko S."/>
            <person name="Subramanian E."/>
            <person name="Araus A.J."/>
            <person name="Petzold A."/>
            <person name="Susuki M."/>
            <person name="Suzuki K.-i.T."/>
            <person name="Hayashi T."/>
            <person name="Toyoda A."/>
            <person name="Oliveira C."/>
            <person name="Osipova E."/>
            <person name="Leigh N.D."/>
            <person name="Simon A."/>
            <person name="Yun M.H."/>
        </authorList>
    </citation>
    <scope>NUCLEOTIDE SEQUENCE</scope>
    <source>
        <strain evidence="15">20211129_DDA</strain>
        <tissue evidence="15">Liver</tissue>
    </source>
</reference>
<keyword evidence="8 12" id="KW-0175">Coiled coil</keyword>
<dbReference type="GO" id="GO:0005814">
    <property type="term" value="C:centriole"/>
    <property type="evidence" value="ECO:0007669"/>
    <property type="project" value="UniProtKB-SubCell"/>
</dbReference>
<evidence type="ECO:0000256" key="4">
    <source>
        <dbReference type="ARBA" id="ARBA00022490"/>
    </source>
</evidence>
<dbReference type="EMBL" id="JANPWB010000015">
    <property type="protein sequence ID" value="KAJ1088986.1"/>
    <property type="molecule type" value="Genomic_DNA"/>
</dbReference>
<feature type="compositionally biased region" description="Polar residues" evidence="13">
    <location>
        <begin position="678"/>
        <end position="691"/>
    </location>
</feature>
<dbReference type="Pfam" id="PF13815">
    <property type="entry name" value="Dzip-like_N"/>
    <property type="match status" value="1"/>
</dbReference>
<feature type="region of interest" description="Disordered" evidence="13">
    <location>
        <begin position="786"/>
        <end position="836"/>
    </location>
</feature>
<evidence type="ECO:0000256" key="1">
    <source>
        <dbReference type="ARBA" id="ARBA00004114"/>
    </source>
</evidence>
<feature type="region of interest" description="Disordered" evidence="13">
    <location>
        <begin position="746"/>
        <end position="772"/>
    </location>
</feature>
<feature type="compositionally biased region" description="Acidic residues" evidence="13">
    <location>
        <begin position="701"/>
        <end position="713"/>
    </location>
</feature>
<dbReference type="PROSITE" id="PS50157">
    <property type="entry name" value="ZINC_FINGER_C2H2_2"/>
    <property type="match status" value="1"/>
</dbReference>